<sequence>MKEKKIYILLSDTGTLFTRMIRLYTKAPLNHASIAFDPQLSEVYSFGRKSPGNPFIGGFVKEDLRGELFKDALCAVYSCSVSESNYRKIHACVKKFEQESHRYKYNLLGVIGIMLNIKVNRENAFFCSEFVATVFEQSGASLVPKCASLTTPADLEQSEALELLFRGALREFGHHSSRSLAAACS</sequence>
<reference evidence="1" key="2">
    <citation type="submission" date="2020-09" db="EMBL/GenBank/DDBJ databases">
        <authorList>
            <person name="Sun Q."/>
            <person name="Zhou Y."/>
        </authorList>
    </citation>
    <scope>NUCLEOTIDE SEQUENCE</scope>
    <source>
        <strain evidence="1">CGMCC 1.12987</strain>
    </source>
</reference>
<dbReference type="SUPFAM" id="SSF54001">
    <property type="entry name" value="Cysteine proteinases"/>
    <property type="match status" value="1"/>
</dbReference>
<dbReference type="Proteomes" id="UP000644756">
    <property type="component" value="Unassembled WGS sequence"/>
</dbReference>
<protein>
    <submittedName>
        <fullName evidence="1">Uncharacterized protein</fullName>
    </submittedName>
</protein>
<gene>
    <name evidence="1" type="ORF">GCM10010916_22170</name>
</gene>
<dbReference type="Gene3D" id="3.90.1720.10">
    <property type="entry name" value="endopeptidase domain like (from Nostoc punctiforme)"/>
    <property type="match status" value="1"/>
</dbReference>
<keyword evidence="2" id="KW-1185">Reference proteome</keyword>
<organism evidence="1 2">
    <name type="scientific">Paenibacillus abyssi</name>
    <dbReference type="NCBI Taxonomy" id="1340531"/>
    <lineage>
        <taxon>Bacteria</taxon>
        <taxon>Bacillati</taxon>
        <taxon>Bacillota</taxon>
        <taxon>Bacilli</taxon>
        <taxon>Bacillales</taxon>
        <taxon>Paenibacillaceae</taxon>
        <taxon>Paenibacillus</taxon>
    </lineage>
</organism>
<name>A0A917CZL1_9BACL</name>
<accession>A0A917CZL1</accession>
<comment type="caution">
    <text evidence="1">The sequence shown here is derived from an EMBL/GenBank/DDBJ whole genome shotgun (WGS) entry which is preliminary data.</text>
</comment>
<dbReference type="EMBL" id="BMGR01000006">
    <property type="protein sequence ID" value="GGG04680.1"/>
    <property type="molecule type" value="Genomic_DNA"/>
</dbReference>
<dbReference type="AlphaFoldDB" id="A0A917CZL1"/>
<dbReference type="RefSeq" id="WP_188531121.1">
    <property type="nucleotide sequence ID" value="NZ_BMGR01000006.1"/>
</dbReference>
<dbReference type="InterPro" id="IPR038765">
    <property type="entry name" value="Papain-like_cys_pep_sf"/>
</dbReference>
<evidence type="ECO:0000313" key="2">
    <source>
        <dbReference type="Proteomes" id="UP000644756"/>
    </source>
</evidence>
<reference evidence="1" key="1">
    <citation type="journal article" date="2014" name="Int. J. Syst. Evol. Microbiol.">
        <title>Complete genome sequence of Corynebacterium casei LMG S-19264T (=DSM 44701T), isolated from a smear-ripened cheese.</title>
        <authorList>
            <consortium name="US DOE Joint Genome Institute (JGI-PGF)"/>
            <person name="Walter F."/>
            <person name="Albersmeier A."/>
            <person name="Kalinowski J."/>
            <person name="Ruckert C."/>
        </authorList>
    </citation>
    <scope>NUCLEOTIDE SEQUENCE</scope>
    <source>
        <strain evidence="1">CGMCC 1.12987</strain>
    </source>
</reference>
<evidence type="ECO:0000313" key="1">
    <source>
        <dbReference type="EMBL" id="GGG04680.1"/>
    </source>
</evidence>
<proteinExistence type="predicted"/>